<comment type="subcellular location">
    <subcellularLocation>
        <location evidence="2">Mitochondrion inner membrane</location>
        <topology evidence="2">Peripheral membrane protein</topology>
        <orientation evidence="2">Matrix side</orientation>
    </subcellularLocation>
</comment>
<keyword evidence="21" id="KW-1185">Reference proteome</keyword>
<dbReference type="PANTHER" id="PTHR13619">
    <property type="entry name" value="PHOSPHATIDATE CYTIDYLYLTRANSFERASE, MITOCHONDRIAL"/>
    <property type="match status" value="1"/>
</dbReference>
<feature type="compositionally biased region" description="Polar residues" evidence="19">
    <location>
        <begin position="28"/>
        <end position="43"/>
    </location>
</feature>
<dbReference type="STRING" id="1569628.A0A316UIH6"/>
<evidence type="ECO:0000256" key="15">
    <source>
        <dbReference type="ARBA" id="ARBA00023136"/>
    </source>
</evidence>
<dbReference type="UniPathway" id="UPA00557">
    <property type="reaction ID" value="UER00614"/>
</dbReference>
<feature type="compositionally biased region" description="Low complexity" evidence="19">
    <location>
        <begin position="44"/>
        <end position="87"/>
    </location>
</feature>
<dbReference type="GO" id="GO:0016024">
    <property type="term" value="P:CDP-diacylglycerol biosynthetic process"/>
    <property type="evidence" value="ECO:0007669"/>
    <property type="project" value="UniProtKB-UniPathway"/>
</dbReference>
<comment type="similarity">
    <text evidence="5">Belongs to the TAM41 family.</text>
</comment>
<keyword evidence="12" id="KW-0460">Magnesium</keyword>
<evidence type="ECO:0000256" key="19">
    <source>
        <dbReference type="SAM" id="MobiDB-lite"/>
    </source>
</evidence>
<dbReference type="GO" id="GO:0005743">
    <property type="term" value="C:mitochondrial inner membrane"/>
    <property type="evidence" value="ECO:0007669"/>
    <property type="project" value="UniProtKB-SubCell"/>
</dbReference>
<sequence>MSIPSTAGTAASVAWRGCLRRKAILRQATASRRNISSSQALRHSNSSNSEKSSDYAESSSSSSASSFSSSSSTPSSFYSPSASSSASLPHSNKTRSFPPPAFPPNFGSNQVLPVAPASQQRLSRIISSFHSPIRFAFAYGSGVFSQTEAGPEHSRKPKVKDEQTGEEKKMVDLVLAVGHPEHWHGLNRGQFPKHYSWLARLTGAEVLTGRIQRAGAGLWYHPYVNINDEMVKYGIIDIDTLCADLLDWDTLYVSGRMHKPVAMLVADPRVRVAQQVNLTSALRVALLLLPETFSEVELYTRIASLSYTGDFRMSVPGGENENKVRNIVLSQRSQFRRLYAGLLQSLGTVSVHEHREDRFAMRQDVSPETRAGYAARLPLRLRERLMDHYARNPQLDPAFAAVSLARGEPEIRRRPTSGEMHPGTGEKGKPKSKHEGVPAEHLSAFWLAAVQRDDFRTILLQQIADTVKGPAWAQSLKGVYTAGLGRTAKYVLAKAGKWWEGRKG</sequence>
<feature type="compositionally biased region" description="Basic and acidic residues" evidence="19">
    <location>
        <begin position="150"/>
        <end position="166"/>
    </location>
</feature>
<evidence type="ECO:0000313" key="20">
    <source>
        <dbReference type="EMBL" id="PWN24724.1"/>
    </source>
</evidence>
<dbReference type="RefSeq" id="XP_025359336.1">
    <property type="nucleotide sequence ID" value="XM_025504606.1"/>
</dbReference>
<dbReference type="InterPro" id="IPR015222">
    <property type="entry name" value="Tam41"/>
</dbReference>
<evidence type="ECO:0000256" key="8">
    <source>
        <dbReference type="ARBA" id="ARBA00022516"/>
    </source>
</evidence>
<dbReference type="Pfam" id="PF09139">
    <property type="entry name" value="Tam41_Mmp37"/>
    <property type="match status" value="1"/>
</dbReference>
<comment type="pathway">
    <text evidence="4">Lipid metabolism.</text>
</comment>
<feature type="region of interest" description="Disordered" evidence="19">
    <location>
        <begin position="27"/>
        <end position="104"/>
    </location>
</feature>
<evidence type="ECO:0000256" key="7">
    <source>
        <dbReference type="ARBA" id="ARBA00018337"/>
    </source>
</evidence>
<evidence type="ECO:0000256" key="12">
    <source>
        <dbReference type="ARBA" id="ARBA00022842"/>
    </source>
</evidence>
<evidence type="ECO:0000256" key="13">
    <source>
        <dbReference type="ARBA" id="ARBA00023098"/>
    </source>
</evidence>
<evidence type="ECO:0000313" key="21">
    <source>
        <dbReference type="Proteomes" id="UP000245884"/>
    </source>
</evidence>
<feature type="compositionally biased region" description="Basic and acidic residues" evidence="19">
    <location>
        <begin position="424"/>
        <end position="436"/>
    </location>
</feature>
<feature type="region of interest" description="Disordered" evidence="19">
    <location>
        <begin position="410"/>
        <end position="436"/>
    </location>
</feature>
<dbReference type="EMBL" id="KZ819679">
    <property type="protein sequence ID" value="PWN24724.1"/>
    <property type="molecule type" value="Genomic_DNA"/>
</dbReference>
<keyword evidence="11" id="KW-0999">Mitochondrion inner membrane</keyword>
<accession>A0A316UIH6</accession>
<dbReference type="GO" id="GO:0004605">
    <property type="term" value="F:phosphatidate cytidylyltransferase activity"/>
    <property type="evidence" value="ECO:0007669"/>
    <property type="project" value="UniProtKB-EC"/>
</dbReference>
<dbReference type="Proteomes" id="UP000245884">
    <property type="component" value="Unassembled WGS sequence"/>
</dbReference>
<dbReference type="PANTHER" id="PTHR13619:SF0">
    <property type="entry name" value="PHOSPHATIDATE CYTIDYLYLTRANSFERASE, MITOCHONDRIAL"/>
    <property type="match status" value="1"/>
</dbReference>
<evidence type="ECO:0000256" key="4">
    <source>
        <dbReference type="ARBA" id="ARBA00005189"/>
    </source>
</evidence>
<reference evidence="20 21" key="1">
    <citation type="journal article" date="2018" name="Mol. Biol. Evol.">
        <title>Broad Genomic Sampling Reveals a Smut Pathogenic Ancestry of the Fungal Clade Ustilaginomycotina.</title>
        <authorList>
            <person name="Kijpornyongpan T."/>
            <person name="Mondo S.J."/>
            <person name="Barry K."/>
            <person name="Sandor L."/>
            <person name="Lee J."/>
            <person name="Lipzen A."/>
            <person name="Pangilinan J."/>
            <person name="LaButti K."/>
            <person name="Hainaut M."/>
            <person name="Henrissat B."/>
            <person name="Grigoriev I.V."/>
            <person name="Spatafora J.W."/>
            <person name="Aime M.C."/>
        </authorList>
    </citation>
    <scope>NUCLEOTIDE SEQUENCE [LARGE SCALE GENOMIC DNA]</scope>
    <source>
        <strain evidence="20 21">MCA 5214</strain>
    </source>
</reference>
<dbReference type="OrthoDB" id="341477at2759"/>
<keyword evidence="14" id="KW-0496">Mitochondrion</keyword>
<feature type="region of interest" description="Disordered" evidence="19">
    <location>
        <begin position="146"/>
        <end position="166"/>
    </location>
</feature>
<dbReference type="EC" id="2.7.7.41" evidence="6"/>
<dbReference type="PIRSF" id="PIRSF028840">
    <property type="entry name" value="Mmp37"/>
    <property type="match status" value="1"/>
</dbReference>
<evidence type="ECO:0000256" key="5">
    <source>
        <dbReference type="ARBA" id="ARBA00005458"/>
    </source>
</evidence>
<evidence type="ECO:0000256" key="9">
    <source>
        <dbReference type="ARBA" id="ARBA00022679"/>
    </source>
</evidence>
<comment type="pathway">
    <text evidence="3">Phospholipid metabolism; CDP-diacylglycerol biosynthesis; CDP-diacylglycerol from sn-glycerol 3-phosphate: step 3/3.</text>
</comment>
<dbReference type="GO" id="GO:0032049">
    <property type="term" value="P:cardiolipin biosynthetic process"/>
    <property type="evidence" value="ECO:0007669"/>
    <property type="project" value="InterPro"/>
</dbReference>
<evidence type="ECO:0000256" key="1">
    <source>
        <dbReference type="ARBA" id="ARBA00001946"/>
    </source>
</evidence>
<dbReference type="AlphaFoldDB" id="A0A316UIH6"/>
<organism evidence="20 21">
    <name type="scientific">Jaminaea rosea</name>
    <dbReference type="NCBI Taxonomy" id="1569628"/>
    <lineage>
        <taxon>Eukaryota</taxon>
        <taxon>Fungi</taxon>
        <taxon>Dikarya</taxon>
        <taxon>Basidiomycota</taxon>
        <taxon>Ustilaginomycotina</taxon>
        <taxon>Exobasidiomycetes</taxon>
        <taxon>Microstromatales</taxon>
        <taxon>Microstromatales incertae sedis</taxon>
        <taxon>Jaminaea</taxon>
    </lineage>
</organism>
<keyword evidence="13" id="KW-0443">Lipid metabolism</keyword>
<keyword evidence="16" id="KW-0594">Phospholipid biosynthesis</keyword>
<name>A0A316UIH6_9BASI</name>
<evidence type="ECO:0000256" key="14">
    <source>
        <dbReference type="ARBA" id="ARBA00023128"/>
    </source>
</evidence>
<evidence type="ECO:0000256" key="16">
    <source>
        <dbReference type="ARBA" id="ARBA00023209"/>
    </source>
</evidence>
<comment type="cofactor">
    <cofactor evidence="1">
        <name>Mg(2+)</name>
        <dbReference type="ChEBI" id="CHEBI:18420"/>
    </cofactor>
</comment>
<evidence type="ECO:0000256" key="10">
    <source>
        <dbReference type="ARBA" id="ARBA00022695"/>
    </source>
</evidence>
<dbReference type="GeneID" id="37026429"/>
<evidence type="ECO:0000256" key="6">
    <source>
        <dbReference type="ARBA" id="ARBA00012487"/>
    </source>
</evidence>
<keyword evidence="15" id="KW-0472">Membrane</keyword>
<keyword evidence="10" id="KW-0548">Nucleotidyltransferase</keyword>
<keyword evidence="9" id="KW-0808">Transferase</keyword>
<evidence type="ECO:0000256" key="17">
    <source>
        <dbReference type="ARBA" id="ARBA00023264"/>
    </source>
</evidence>
<evidence type="ECO:0000256" key="18">
    <source>
        <dbReference type="ARBA" id="ARBA00029893"/>
    </source>
</evidence>
<evidence type="ECO:0000256" key="3">
    <source>
        <dbReference type="ARBA" id="ARBA00005119"/>
    </source>
</evidence>
<proteinExistence type="inferred from homology"/>
<evidence type="ECO:0000256" key="11">
    <source>
        <dbReference type="ARBA" id="ARBA00022792"/>
    </source>
</evidence>
<protein>
    <recommendedName>
        <fullName evidence="7">Phosphatidate cytidylyltransferase, mitochondrial</fullName>
        <ecNumber evidence="6">2.7.7.41</ecNumber>
    </recommendedName>
    <alternativeName>
        <fullName evidence="18">CDP-diacylglycerol synthase</fullName>
    </alternativeName>
</protein>
<keyword evidence="8" id="KW-0444">Lipid biosynthesis</keyword>
<evidence type="ECO:0000256" key="2">
    <source>
        <dbReference type="ARBA" id="ARBA00004443"/>
    </source>
</evidence>
<gene>
    <name evidence="20" type="ORF">BDZ90DRAFT_224282</name>
</gene>
<keyword evidence="17" id="KW-1208">Phospholipid metabolism</keyword>